<name>A0AAV7PYQ0_PLEWA</name>
<reference evidence="2" key="1">
    <citation type="journal article" date="2022" name="bioRxiv">
        <title>Sequencing and chromosome-scale assembly of the giantPleurodeles waltlgenome.</title>
        <authorList>
            <person name="Brown T."/>
            <person name="Elewa A."/>
            <person name="Iarovenko S."/>
            <person name="Subramanian E."/>
            <person name="Araus A.J."/>
            <person name="Petzold A."/>
            <person name="Susuki M."/>
            <person name="Suzuki K.-i.T."/>
            <person name="Hayashi T."/>
            <person name="Toyoda A."/>
            <person name="Oliveira C."/>
            <person name="Osipova E."/>
            <person name="Leigh N.D."/>
            <person name="Simon A."/>
            <person name="Yun M.H."/>
        </authorList>
    </citation>
    <scope>NUCLEOTIDE SEQUENCE</scope>
    <source>
        <strain evidence="2">20211129_DDA</strain>
        <tissue evidence="2">Liver</tissue>
    </source>
</reference>
<dbReference type="PANTHER" id="PTHR46534:SF2">
    <property type="entry name" value="VWFD DOMAIN-CONTAINING PROTEIN"/>
    <property type="match status" value="1"/>
</dbReference>
<evidence type="ECO:0000259" key="1">
    <source>
        <dbReference type="Pfam" id="PF17517"/>
    </source>
</evidence>
<accession>A0AAV7PYQ0</accession>
<gene>
    <name evidence="2" type="ORF">NDU88_010658</name>
</gene>
<feature type="domain" description="IgGFc-binding protein N-terminal" evidence="1">
    <location>
        <begin position="918"/>
        <end position="1201"/>
    </location>
</feature>
<sequence>MPAPAGEQFVIPIPAIHKEKRPVKFEFQVTAQEPTTVTIIYEPAKIKKEVTVEKGQTTTITIIIPSEKLPKDTGAAPFIITSQSPITLTVIIHIGSRVETIEPVPSQQHGVEYYVLTPPGKSDDDDKEFSIGNFKKPNNVVIYPTATVVFQGQTYKPGNKITISLKPFEVIRVKSKENLSGTRILATNPITVFSGYSSPETVTPSYQISTGLYPVTQWGKEFFFRSLAVPGNTDMVFVVASRPTNIQFQVGDHKQSQTLKAGEVTQIGIPELTTVFIRADQPVQATYYGTGGKIEDTLYEYFMLNIPHTGLFATKYRVPSNPISERNRAVLIVKTSAVSLITFDGKSLSNIEWKPIPGTEYSIAIYDFGNKPTMHLVEAPAMPFGLVIIRYPQQPAIVKPGRPTDGNMPAPAGEQFVIPIPAIHKEKSPVKFEFLVTAQEPTTVTIIYEPAKIKKEVTVEKGQTTTITIIIPSEKLPKDTGAAPFIITSQSPITLTVIIHIGSRVETIEPVPSQQHGVEYYVLTPPGKSDDDDKEFSIGNFQKPNNVVIYPTATVVFQGQTYKPGNKITISLKPFEVIRVKSKDNLSGTRILATNPITVFSGYSSPETVTPSYQISTGLYPVTQWGKEFFFRSLAVPGNTDMVFVVASRPTNIQFQVGDHKQSQTLKAGEVTQIGIPELTTVFIRADQPVQATYYGTGGKIEDTLYEYFMLNIPHTGLFATKYRVPSNPISERNRAVLIVKTSAVSLITFDGKSLSNIEWKPIPGTEYSIAIYDFGNKPTMHLVEAPAMPFGLVIIRYPQQPAIVQPGTGDGNMPAPAGEQFVIPIPAIHKEKSPVKFEFLVTAQEPTTVTIIYEPAKIKKEVTVVKGQTTTITIIIPSEKLPKDTGAAPFIITSQSPITLTVIIHIGSRVETIEPVPSQQHGVEYYVLTPPGKSDDDDKEFSIGNFQKPNNVVIYPTATVVFQGQTYKLGNKITISLKPFEVIRVKSKDNLSGTRILATNPITVFSGYSSPETVTPSYQISTALYPVTQWGKEFFFRSLAVPGNTDMVFVVASRPTNIQFQVGDHKQSQTLKAGEVTQIGIPELTTVFIRADQPVQATYYGTAGKIEDTLYEYFMLNIPHTGLFATKYRVPSNPISERNRAILIVKTSAVSLITFDGKSLSNIEWKPIPGTEYSIAIYDFGNKPTMHLVEAPGMPFGLLIIRYPQHPAIGKPERPTGEQPTAPAGKEFVIPSPKILNQKEVKLEFRVTAYEDQTKVTLVYELARFKRELILSKGQTVAVSITIPAELLAMAKETSSIVIKSDKPISVVTETVRGTQSETSGIIPLQKVGSEYYVVTPSGGEAGDRKEFSVTNYEGQNKVEIYPTGSVQYKEKTYTPGSKITLTLESFQEVHLHSKDDLSGTRIESTKPVAVSSGYSCSGKVTPCHHVSLQLLPTSRWGTHFFAPSLAFPGRTDMVYVVAVQDTQLSYQVGERKLSQSLKAGQVLRIELPESATVSITASARVLAMYYCTGGKIGDRSYEPFLMNIPDVSRYGTSYQVIGNPHLEKNIAVLVVKTSAISQITFDGKSLSNLSWKPFPGTEYSWVKYDFGIDAARHTVELDNIPFGLMIIGYSKGNPK</sequence>
<dbReference type="Proteomes" id="UP001066276">
    <property type="component" value="Chromosome 7"/>
</dbReference>
<proteinExistence type="predicted"/>
<comment type="caution">
    <text evidence="2">The sequence shown here is derived from an EMBL/GenBank/DDBJ whole genome shotgun (WGS) entry which is preliminary data.</text>
</comment>
<organism evidence="2 3">
    <name type="scientific">Pleurodeles waltl</name>
    <name type="common">Iberian ribbed newt</name>
    <dbReference type="NCBI Taxonomy" id="8319"/>
    <lineage>
        <taxon>Eukaryota</taxon>
        <taxon>Metazoa</taxon>
        <taxon>Chordata</taxon>
        <taxon>Craniata</taxon>
        <taxon>Vertebrata</taxon>
        <taxon>Euteleostomi</taxon>
        <taxon>Amphibia</taxon>
        <taxon>Batrachia</taxon>
        <taxon>Caudata</taxon>
        <taxon>Salamandroidea</taxon>
        <taxon>Salamandridae</taxon>
        <taxon>Pleurodelinae</taxon>
        <taxon>Pleurodeles</taxon>
    </lineage>
</organism>
<dbReference type="Pfam" id="PF17517">
    <property type="entry name" value="IgGFc_binding"/>
    <property type="match status" value="4"/>
</dbReference>
<feature type="domain" description="IgGFc-binding protein N-terminal" evidence="1">
    <location>
        <begin position="512"/>
        <end position="795"/>
    </location>
</feature>
<feature type="domain" description="IgGFc-binding protein N-terminal" evidence="1">
    <location>
        <begin position="1322"/>
        <end position="1610"/>
    </location>
</feature>
<feature type="domain" description="IgGFc-binding protein N-terminal" evidence="1">
    <location>
        <begin position="105"/>
        <end position="388"/>
    </location>
</feature>
<dbReference type="PANTHER" id="PTHR46534">
    <property type="entry name" value="IGGFC_BINDING DOMAIN-CONTAINING PROTEIN"/>
    <property type="match status" value="1"/>
</dbReference>
<evidence type="ECO:0000313" key="2">
    <source>
        <dbReference type="EMBL" id="KAJ1132339.1"/>
    </source>
</evidence>
<evidence type="ECO:0000313" key="3">
    <source>
        <dbReference type="Proteomes" id="UP001066276"/>
    </source>
</evidence>
<keyword evidence="3" id="KW-1185">Reference proteome</keyword>
<dbReference type="InterPro" id="IPR035234">
    <property type="entry name" value="IgGFc-bd_N"/>
</dbReference>
<protein>
    <recommendedName>
        <fullName evidence="1">IgGFc-binding protein N-terminal domain-containing protein</fullName>
    </recommendedName>
</protein>
<dbReference type="EMBL" id="JANPWB010000011">
    <property type="protein sequence ID" value="KAJ1132339.1"/>
    <property type="molecule type" value="Genomic_DNA"/>
</dbReference>